<dbReference type="RefSeq" id="XP_064851417.1">
    <property type="nucleotide sequence ID" value="XM_064995345.1"/>
</dbReference>
<organism evidence="5 6">
    <name type="scientific">Saccharomycopsis crataegensis</name>
    <dbReference type="NCBI Taxonomy" id="43959"/>
    <lineage>
        <taxon>Eukaryota</taxon>
        <taxon>Fungi</taxon>
        <taxon>Dikarya</taxon>
        <taxon>Ascomycota</taxon>
        <taxon>Saccharomycotina</taxon>
        <taxon>Saccharomycetes</taxon>
        <taxon>Saccharomycopsidaceae</taxon>
        <taxon>Saccharomycopsis</taxon>
    </lineage>
</organism>
<dbReference type="Proteomes" id="UP001360560">
    <property type="component" value="Unassembled WGS sequence"/>
</dbReference>
<dbReference type="InterPro" id="IPR021622">
    <property type="entry name" value="Afadin/alpha-actinin-bd"/>
</dbReference>
<feature type="coiled-coil region" evidence="3">
    <location>
        <begin position="409"/>
        <end position="436"/>
    </location>
</feature>
<dbReference type="GeneID" id="90072396"/>
<sequence length="470" mass="53525">MDFKKEFTDIKKASNLINITLQSKGFLQVADDNSTSDKLNGQKLLFCSVDYHSLMEFDIAPLMFDNTDQDETLIRDKLKKTMILNEKLVNNDKNVINVLYSLLKNLEDSKDQKSQFLEKLKDKDSEIKSLQSENRHLTKQLAKQKSVNVETSVSFQVQSQLMQANKLRIHEDSLELKKLQNTIKSLKSHHQIELRRKDVEISNLKDKLLGKDFSYSASSNNSKDNNSCYTMLSQGTPNLDFDDPIQVPATNKFSQRPLVNGVFDKEMEKLMVDSSDLITNLTLANGENLEIITKTKNYLQVLDNYLRLLISNLKNMANNDEEENEILSRNLNLTKPSSPIVFFEDKTNGDSSNMTHHDSNTTIEVTNTLINLSTIGEVQNQLMNNLTRLHGTVESLIEYNTGDTSGPSNSKSKEEVESLKIKVKELKSELSKVKQNWQSAIDTMEDWKNYRNQQNNNNSSSSISSSNSVE</sequence>
<comment type="caution">
    <text evidence="5">The sequence shown here is derived from an EMBL/GenBank/DDBJ whole genome shotgun (WGS) entry which is preliminary data.</text>
</comment>
<name>A0AAV5QII1_9ASCO</name>
<keyword evidence="6" id="KW-1185">Reference proteome</keyword>
<evidence type="ECO:0000313" key="5">
    <source>
        <dbReference type="EMBL" id="GMM34417.1"/>
    </source>
</evidence>
<gene>
    <name evidence="5" type="ORF">DASC09_017420</name>
</gene>
<proteinExistence type="inferred from homology"/>
<keyword evidence="2 3" id="KW-0175">Coiled coil</keyword>
<dbReference type="Pfam" id="PF11559">
    <property type="entry name" value="ADIP"/>
    <property type="match status" value="1"/>
</dbReference>
<dbReference type="EMBL" id="BTFZ01000002">
    <property type="protein sequence ID" value="GMM34417.1"/>
    <property type="molecule type" value="Genomic_DNA"/>
</dbReference>
<accession>A0AAV5QII1</accession>
<evidence type="ECO:0000256" key="1">
    <source>
        <dbReference type="ARBA" id="ARBA00009291"/>
    </source>
</evidence>
<comment type="similarity">
    <text evidence="1">Belongs to the ADIP family.</text>
</comment>
<reference evidence="5 6" key="1">
    <citation type="journal article" date="2023" name="Elife">
        <title>Identification of key yeast species and microbe-microbe interactions impacting larval growth of Drosophila in the wild.</title>
        <authorList>
            <person name="Mure A."/>
            <person name="Sugiura Y."/>
            <person name="Maeda R."/>
            <person name="Honda K."/>
            <person name="Sakurai N."/>
            <person name="Takahashi Y."/>
            <person name="Watada M."/>
            <person name="Katoh T."/>
            <person name="Gotoh A."/>
            <person name="Gotoh Y."/>
            <person name="Taniguchi I."/>
            <person name="Nakamura K."/>
            <person name="Hayashi T."/>
            <person name="Katayama T."/>
            <person name="Uemura T."/>
            <person name="Hattori Y."/>
        </authorList>
    </citation>
    <scope>NUCLEOTIDE SEQUENCE [LARGE SCALE GENOMIC DNA]</scope>
    <source>
        <strain evidence="5 6">SC-9</strain>
    </source>
</reference>
<feature type="region of interest" description="Disordered" evidence="4">
    <location>
        <begin position="448"/>
        <end position="470"/>
    </location>
</feature>
<evidence type="ECO:0000256" key="4">
    <source>
        <dbReference type="SAM" id="MobiDB-lite"/>
    </source>
</evidence>
<feature type="compositionally biased region" description="Low complexity" evidence="4">
    <location>
        <begin position="452"/>
        <end position="470"/>
    </location>
</feature>
<evidence type="ECO:0000256" key="2">
    <source>
        <dbReference type="ARBA" id="ARBA00023054"/>
    </source>
</evidence>
<dbReference type="AlphaFoldDB" id="A0AAV5QII1"/>
<evidence type="ECO:0000313" key="6">
    <source>
        <dbReference type="Proteomes" id="UP001360560"/>
    </source>
</evidence>
<evidence type="ECO:0000256" key="3">
    <source>
        <dbReference type="SAM" id="Coils"/>
    </source>
</evidence>
<protein>
    <submittedName>
        <fullName evidence="5">Uncharacterized protein</fullName>
    </submittedName>
</protein>
<feature type="coiled-coil region" evidence="3">
    <location>
        <begin position="103"/>
        <end position="189"/>
    </location>
</feature>